<comment type="similarity">
    <text evidence="3 19">Belongs to the InsP3 receptor family.</text>
</comment>
<evidence type="ECO:0000256" key="16">
    <source>
        <dbReference type="ARBA" id="ARBA00023303"/>
    </source>
</evidence>
<feature type="transmembrane region" description="Helical" evidence="19">
    <location>
        <begin position="2282"/>
        <end position="2307"/>
    </location>
</feature>
<comment type="function">
    <text evidence="19">Receptor for inositol 1,4,5-trisphosphate, a second messenger that mediates the release of intracellular calcium.</text>
</comment>
<evidence type="ECO:0000256" key="6">
    <source>
        <dbReference type="ARBA" id="ARBA00022673"/>
    </source>
</evidence>
<gene>
    <name evidence="22" type="primary">itpr1a</name>
    <name evidence="22" type="ORF">DAT39_021905</name>
</gene>
<evidence type="ECO:0000256" key="10">
    <source>
        <dbReference type="ARBA" id="ARBA00022837"/>
    </source>
</evidence>
<evidence type="ECO:0000256" key="14">
    <source>
        <dbReference type="ARBA" id="ARBA00023170"/>
    </source>
</evidence>
<keyword evidence="17" id="KW-0968">Cytoplasmic vesicle</keyword>
<evidence type="ECO:0000256" key="2">
    <source>
        <dbReference type="ARBA" id="ARBA00004638"/>
    </source>
</evidence>
<dbReference type="SMART" id="SM00472">
    <property type="entry name" value="MIR"/>
    <property type="match status" value="4"/>
</dbReference>
<keyword evidence="13 19" id="KW-0472">Membrane</keyword>
<comment type="domain">
    <text evidence="19">The ITPR1 structure has a large solenoid CY assembly built around the central helical bundle made of the C-terminal domains from four ITPR1 subunits. The solenoid scaffold includes domains responsible for binding of ligands and regulatory proteins and is connected via an allosteric nexus at the cytosolic-membrane interface to the transmembrane channel assembly. Six transmembrane helices from each subunit form the central ion-conduction pore.</text>
</comment>
<evidence type="ECO:0000256" key="20">
    <source>
        <dbReference type="SAM" id="MobiDB-lite"/>
    </source>
</evidence>
<evidence type="ECO:0000259" key="21">
    <source>
        <dbReference type="PROSITE" id="PS50919"/>
    </source>
</evidence>
<dbReference type="Pfam" id="PF01365">
    <property type="entry name" value="RYDR_ITPR"/>
    <property type="match status" value="2"/>
</dbReference>
<dbReference type="EMBL" id="QNUK01001003">
    <property type="protein sequence ID" value="KAF5888325.1"/>
    <property type="molecule type" value="Genomic_DNA"/>
</dbReference>
<dbReference type="PROSITE" id="PS50919">
    <property type="entry name" value="MIR"/>
    <property type="match status" value="3"/>
</dbReference>
<name>A0A8J4WPR7_CLAMG</name>
<evidence type="ECO:0000256" key="15">
    <source>
        <dbReference type="ARBA" id="ARBA00023286"/>
    </source>
</evidence>
<keyword evidence="7 19" id="KW-0812">Transmembrane</keyword>
<dbReference type="InterPro" id="IPR036300">
    <property type="entry name" value="MIR_dom_sf"/>
</dbReference>
<comment type="subcellular location">
    <subcellularLocation>
        <location evidence="2">Cytoplasmic vesicle</location>
        <location evidence="2">Secretory vesicle membrane</location>
        <topology evidence="2">Multi-pass membrane protein</topology>
    </subcellularLocation>
    <subcellularLocation>
        <location evidence="1 19">Endoplasmic reticulum membrane</location>
        <topology evidence="1 19">Multi-pass membrane protein</topology>
    </subcellularLocation>
</comment>
<comment type="caution">
    <text evidence="22">The sequence shown here is derived from an EMBL/GenBank/DDBJ whole genome shotgun (WGS) entry which is preliminary data.</text>
</comment>
<dbReference type="InterPro" id="IPR000493">
    <property type="entry name" value="InsP3_rcpt"/>
</dbReference>
<evidence type="ECO:0000256" key="13">
    <source>
        <dbReference type="ARBA" id="ARBA00023136"/>
    </source>
</evidence>
<feature type="compositionally biased region" description="Basic and acidic residues" evidence="20">
    <location>
        <begin position="1832"/>
        <end position="1846"/>
    </location>
</feature>
<dbReference type="InterPro" id="IPR013662">
    <property type="entry name" value="RIH_assoc-dom"/>
</dbReference>
<dbReference type="FunFam" id="1.25.10.30:FF:000001">
    <property type="entry name" value="Inositol 1,4,5-trisphosphate receptor, type 2"/>
    <property type="match status" value="1"/>
</dbReference>
<protein>
    <recommendedName>
        <fullName evidence="19">Inositol 1,4,5-trisphosphate receptor</fullName>
    </recommendedName>
</protein>
<dbReference type="InterPro" id="IPR015925">
    <property type="entry name" value="Ryanodine_IP3_receptor"/>
</dbReference>
<feature type="non-terminal residue" evidence="22">
    <location>
        <position position="1"/>
    </location>
</feature>
<evidence type="ECO:0000256" key="4">
    <source>
        <dbReference type="ARBA" id="ARBA00022448"/>
    </source>
</evidence>
<keyword evidence="16 19" id="KW-0407">Ion channel</keyword>
<dbReference type="OrthoDB" id="76898at2759"/>
<dbReference type="Gene3D" id="2.80.10.50">
    <property type="match status" value="2"/>
</dbReference>
<dbReference type="FunFam" id="2.80.10.50:FF:000002">
    <property type="entry name" value="Inositol 1,4,5-trisphosphate receptor type 2"/>
    <property type="match status" value="1"/>
</dbReference>
<dbReference type="InterPro" id="IPR035910">
    <property type="entry name" value="RyR/IP3R_RIH_dom_sf"/>
</dbReference>
<dbReference type="InterPro" id="IPR014821">
    <property type="entry name" value="Ins145_P3_rcpt"/>
</dbReference>
<dbReference type="Proteomes" id="UP000727407">
    <property type="component" value="Unassembled WGS sequence"/>
</dbReference>
<feature type="region of interest" description="Disordered" evidence="20">
    <location>
        <begin position="1830"/>
        <end position="1855"/>
    </location>
</feature>
<evidence type="ECO:0000256" key="7">
    <source>
        <dbReference type="ARBA" id="ARBA00022692"/>
    </source>
</evidence>
<comment type="catalytic activity">
    <reaction evidence="18">
        <text>Ca(2+)(in) = Ca(2+)(out)</text>
        <dbReference type="Rhea" id="RHEA:29671"/>
        <dbReference type="ChEBI" id="CHEBI:29108"/>
    </reaction>
</comment>
<feature type="region of interest" description="Disordered" evidence="20">
    <location>
        <begin position="1148"/>
        <end position="1168"/>
    </location>
</feature>
<keyword evidence="11 19" id="KW-1133">Transmembrane helix</keyword>
<evidence type="ECO:0000256" key="3">
    <source>
        <dbReference type="ARBA" id="ARBA00009453"/>
    </source>
</evidence>
<keyword evidence="15 19" id="KW-1071">Ligand-gated ion channel</keyword>
<evidence type="ECO:0000313" key="23">
    <source>
        <dbReference type="Proteomes" id="UP000727407"/>
    </source>
</evidence>
<evidence type="ECO:0000256" key="8">
    <source>
        <dbReference type="ARBA" id="ARBA00022737"/>
    </source>
</evidence>
<dbReference type="CDD" id="cd23287">
    <property type="entry name" value="beta-trefoil_MIR_ITPR1"/>
    <property type="match status" value="1"/>
</dbReference>
<feature type="domain" description="MIR" evidence="21">
    <location>
        <begin position="112"/>
        <end position="166"/>
    </location>
</feature>
<dbReference type="SUPFAM" id="SSF82109">
    <property type="entry name" value="MIR domain"/>
    <property type="match status" value="2"/>
</dbReference>
<evidence type="ECO:0000256" key="5">
    <source>
        <dbReference type="ARBA" id="ARBA00022568"/>
    </source>
</evidence>
<evidence type="ECO:0000256" key="11">
    <source>
        <dbReference type="ARBA" id="ARBA00022989"/>
    </source>
</evidence>
<dbReference type="InterPro" id="IPR016093">
    <property type="entry name" value="MIR_motif"/>
</dbReference>
<dbReference type="GO" id="GO:0030658">
    <property type="term" value="C:transport vesicle membrane"/>
    <property type="evidence" value="ECO:0007669"/>
    <property type="project" value="UniProtKB-SubCell"/>
</dbReference>
<evidence type="ECO:0000256" key="1">
    <source>
        <dbReference type="ARBA" id="ARBA00004477"/>
    </source>
</evidence>
<keyword evidence="9 19" id="KW-0256">Endoplasmic reticulum</keyword>
<dbReference type="Gene3D" id="1.25.10.30">
    <property type="entry name" value="IP3 receptor type 1 binding core, RIH domain"/>
    <property type="match status" value="1"/>
</dbReference>
<keyword evidence="23" id="KW-1185">Reference proteome</keyword>
<dbReference type="InterPro" id="IPR000699">
    <property type="entry name" value="RIH_dom"/>
</dbReference>
<reference evidence="22" key="1">
    <citation type="submission" date="2020-07" db="EMBL/GenBank/DDBJ databases">
        <title>Clarias magur genome sequencing, assembly and annotation.</title>
        <authorList>
            <person name="Kushwaha B."/>
            <person name="Kumar R."/>
            <person name="Das P."/>
            <person name="Joshi C.G."/>
            <person name="Kumar D."/>
            <person name="Nagpure N.S."/>
            <person name="Pandey M."/>
            <person name="Agarwal S."/>
            <person name="Srivastava S."/>
            <person name="Singh M."/>
            <person name="Sahoo L."/>
            <person name="Jayasankar P."/>
            <person name="Meher P.K."/>
            <person name="Koringa P.G."/>
            <person name="Iquebal M.A."/>
            <person name="Das S.P."/>
            <person name="Bit A."/>
            <person name="Patnaik S."/>
            <person name="Patel N."/>
            <person name="Shah T.M."/>
            <person name="Hinsu A."/>
            <person name="Jena J.K."/>
        </authorList>
    </citation>
    <scope>NUCLEOTIDE SEQUENCE</scope>
    <source>
        <strain evidence="22">CIFAMagur01</strain>
        <tissue evidence="22">Testis</tissue>
    </source>
</reference>
<keyword evidence="14 19" id="KW-0675">Receptor</keyword>
<evidence type="ECO:0000313" key="22">
    <source>
        <dbReference type="EMBL" id="KAF5888325.1"/>
    </source>
</evidence>
<evidence type="ECO:0000256" key="18">
    <source>
        <dbReference type="ARBA" id="ARBA00036634"/>
    </source>
</evidence>
<dbReference type="GO" id="GO:0051209">
    <property type="term" value="P:release of sequestered calcium ion into cytosol"/>
    <property type="evidence" value="ECO:0007669"/>
    <property type="project" value="UniProtKB-UniRule"/>
</dbReference>
<feature type="transmembrane region" description="Helical" evidence="19">
    <location>
        <begin position="2256"/>
        <end position="2276"/>
    </location>
</feature>
<comment type="subunit">
    <text evidence="19">Homotetramer.</text>
</comment>
<dbReference type="Pfam" id="PF08709">
    <property type="entry name" value="Ins145_P3_rec"/>
    <property type="match status" value="1"/>
</dbReference>
<feature type="region of interest" description="Disordered" evidence="20">
    <location>
        <begin position="1881"/>
        <end position="1904"/>
    </location>
</feature>
<comment type="caution">
    <text evidence="19">Lacks conserved residue(s) required for the propagation of feature annotation.</text>
</comment>
<keyword evidence="5 19" id="KW-0109">Calcium transport</keyword>
<feature type="domain" description="MIR" evidence="21">
    <location>
        <begin position="379"/>
        <end position="435"/>
    </location>
</feature>
<dbReference type="PANTHER" id="PTHR45816">
    <property type="entry name" value="MIR DOMAIN-CONTAINING PROTEIN"/>
    <property type="match status" value="1"/>
</dbReference>
<dbReference type="Pfam" id="PF08454">
    <property type="entry name" value="RIH_assoc"/>
    <property type="match status" value="1"/>
</dbReference>
<dbReference type="PRINTS" id="PR00779">
    <property type="entry name" value="INSP3RECEPTR"/>
</dbReference>
<dbReference type="GO" id="GO:0005789">
    <property type="term" value="C:endoplasmic reticulum membrane"/>
    <property type="evidence" value="ECO:0007669"/>
    <property type="project" value="UniProtKB-SubCell"/>
</dbReference>
<feature type="domain" description="MIR" evidence="21">
    <location>
        <begin position="231"/>
        <end position="287"/>
    </location>
</feature>
<keyword evidence="12 19" id="KW-0406">Ion transport</keyword>
<evidence type="ECO:0000256" key="17">
    <source>
        <dbReference type="ARBA" id="ARBA00023329"/>
    </source>
</evidence>
<evidence type="ECO:0000256" key="19">
    <source>
        <dbReference type="RuleBase" id="RU368044"/>
    </source>
</evidence>
<organism evidence="22 23">
    <name type="scientific">Clarias magur</name>
    <name type="common">Asian catfish</name>
    <name type="synonym">Macropteronotus magur</name>
    <dbReference type="NCBI Taxonomy" id="1594786"/>
    <lineage>
        <taxon>Eukaryota</taxon>
        <taxon>Metazoa</taxon>
        <taxon>Chordata</taxon>
        <taxon>Craniata</taxon>
        <taxon>Vertebrata</taxon>
        <taxon>Euteleostomi</taxon>
        <taxon>Actinopterygii</taxon>
        <taxon>Neopterygii</taxon>
        <taxon>Teleostei</taxon>
        <taxon>Ostariophysi</taxon>
        <taxon>Siluriformes</taxon>
        <taxon>Clariidae</taxon>
        <taxon>Clarias</taxon>
    </lineage>
</organism>
<feature type="transmembrane region" description="Helical" evidence="19">
    <location>
        <begin position="2222"/>
        <end position="2244"/>
    </location>
</feature>
<dbReference type="SUPFAM" id="SSF100909">
    <property type="entry name" value="IP3 receptor type 1 binding core, domain 2"/>
    <property type="match status" value="2"/>
</dbReference>
<evidence type="ECO:0000256" key="12">
    <source>
        <dbReference type="ARBA" id="ARBA00023065"/>
    </source>
</evidence>
<sequence length="2308" mass="263704">MVDKMSSFLHIGDICSLYAEGSTSGFISTLGLVDDRCVVQPDAGDLNNPPKKFRDCLFRLCPMNRYSAQKQFWKAAKPGGTSTTDTVLLNKLHHAADLEKKQNESENKKLLGTVIQYGNVIQLLHLKSNKYLTVNKRLPALLEKNAMRVTLDAAGNEGSWFYIQPFYKLRSIGDSVVIGDKVVLNPVNAGQPLHASSHQLVDNPGCNEVNSVNCSTSWKIVLFMKWSDNQEVILKGGDVVRLFHAEQEKFLTCDDHRKKQYVFLRTTGRQSATSATSSKALWEVEVVQHDPCRGGAGYWNSLFRFKHLATGHYLAAEINPDYEEEGLESRSSLDSEQEVMRARARHVQDKVMYTLVSVPDGNDISSIFELDPTTLRGGDSLVPRNSYVRLRHLCTNTWVHSTNHPIDKEEEKPVMLRIGTSPLKEDKEAFAIVPVSPAEVRDLDFANDASKVLASIAGKLEKGTITQNERRAVTKLLEDLVYFVVDIPNSGQDVLEITVNKPNRERQKLMREQNILKQIFKLLQAPFTDSGDGPMLRLEELADQRHAPFRHICRLCYRVLRHSQQDYRKNQEYIAKQFRFMQKQIGYDVLAEDTITALLHNNRKLLEKHITAAEIDTFVSLVRKNREPRFLDYLSDLCVSMNKSIPVTQELICNAVLDPANSDILIETKLVLSRFEVAGTVLGESAEEEEEDEEEVWLFWKDSSGEVKSKSIRELAQDAKEGHSEDQEVISYYRYQLNLFARMCLDRQYLAINKISAQLDVDLILRCMSDEDLPFDLRASFCRMMLHMHVDRDPQEQVTPVKYARLWSEIPSQISIDDYDNDGTTRDEVKEKFSQTMEFVENYLRDVVCQSFPFSDKEKNKLTFEVVNLARNLIYFGFYNFSDLLRLTKILLAILDCVHISTSFSVKLDREPGKGSNVMRSIHGVGELMTQVVLRGSGFLPATSRSSPDRDSVKAQAEPQKQDILVMDTKLKIIEILQFILNVRLDYRISCLLSIFKREFDESNSQTETSINPESQASSVQGALDFEHIEEQAEGIFGGSEENTPLDLDDHGGRTFLRVLLHLTMHDYPPLVSRALHLLFRHFSQRQEVLQAFKQVQLLVTSHDVENYKQIKADLDQLRSIVEKSELWVYKRQGSDSGLHTGEVIATETHHKSDSGSDGLHKPKVESTSSSNYRLMKEILLRLSKLCVMECLSGRKNKKQQQRLLRNMGAHSVVLELLQIPYEKGEDVWMQEIMTLAHQFLQNFCAGNQQNQALLHKHINLFLNPGILEAVTMQHIFMNNFQLCSEINERVVQHFVHCIETHGRSVHYLKFLQTIVKAENKFIKKCQDIVMAELVTAGEDVLVFYNDRASFQTLVQMMRLERERLDENSALRYHIHLVELLAVCTEGKNVYTEIKCNSLLPLDDIVRVVTHEDCIPEVKMAYVNFLNHCYVDTEVEMKEIYTSNHMWKLFDDFLVDICRVCNNTSDRKHADTVLERYVTETIMSIVTTFFSSPFSDQSTSLQTRQPVFVQLLQGVFRVYHCTWLVPSQKGSVEACIKVLSDVAKGRAIAIPVDLDCQVSNLFIKSNNIVQKTALSWRLSARNAVRRDSVLTASRDYRNIIERLQDIVSALEERLRPLVQAELSVLVDVLHRPELLFPEHTEAHHKCESGGFICKLIKHTKQLLEENEERLCIKVLQTLREMMTKDRGYGEKGEALRQLLVNRYYGNFRSGGRRDSLTTFTNSGLTPAGPNKNQSGRAEMSLTEVQCHLDREGASDLVIDLIMNTNSDRVFHESILLAIALLEGGNTTIQRSFYKRLTEDKKSEKFFRVFYDRMKAAQLEIKATVTVNTSDLGNKRRDDHADRDTPQRRRGKDSMLMVTDDAREQLLEASTVTKKAFGSYRRDADPEEGYGHTDGDKRGEDKGAEQGEMSPVILIMQPILRFLQLLCENHNRDLQNFLRCQNNKNNYNLVCETLQFLDCICGSTTGGLGLLGLYINQHNVALINQTVESLTEYCQGPCHDNQNCIATHESNGIDIIISLILNDINPLGRKRMDLVLELKNNASKLLLAIMESRHDSENAERILYNMRPKELVEVIKKAYQQGETDFDDDEENAEEHAASPRNVGHNIYILAHQLSRHNKELQVLLKPTGDDQALEFYTEHTAQIEIVRQDRTMEQIVFPVPHICSFLTNESKLRVYYSTERDEQGSKINDFFLRADDLYSEMRWQKKLRAQPVLYWCSRNMSFWSNVSFNLAVLINVLVAFFYPLESVSDSNLDPSVSLLLWGGVLGSLMFVLLWPSPNAVRVLVISSVLRLGFSLGLHHMLSLLGAFN</sequence>
<keyword evidence="6 19" id="KW-0107">Calcium channel</keyword>
<dbReference type="InterPro" id="IPR016024">
    <property type="entry name" value="ARM-type_fold"/>
</dbReference>
<accession>A0A8J4WPR7</accession>
<proteinExistence type="inferred from homology"/>
<keyword evidence="8" id="KW-0677">Repeat</keyword>
<dbReference type="PANTHER" id="PTHR45816:SF2">
    <property type="entry name" value="INOSITOL 1,4,5-TRISPHOSPHATE RECEPTOR"/>
    <property type="match status" value="1"/>
</dbReference>
<dbReference type="SUPFAM" id="SSF48371">
    <property type="entry name" value="ARM repeat"/>
    <property type="match status" value="1"/>
</dbReference>
<keyword evidence="4 19" id="KW-0813">Transport</keyword>
<dbReference type="GO" id="GO:0070679">
    <property type="term" value="F:inositol 1,4,5 trisphosphate binding"/>
    <property type="evidence" value="ECO:0007669"/>
    <property type="project" value="UniProtKB-UniRule"/>
</dbReference>
<dbReference type="GO" id="GO:0005220">
    <property type="term" value="F:inositol 1,4,5-trisphosphate-gated calcium channel activity"/>
    <property type="evidence" value="ECO:0007669"/>
    <property type="project" value="UniProtKB-UniRule"/>
</dbReference>
<dbReference type="Pfam" id="PF02815">
    <property type="entry name" value="MIR"/>
    <property type="match status" value="1"/>
</dbReference>
<feature type="compositionally biased region" description="Basic and acidic residues" evidence="20">
    <location>
        <begin position="1148"/>
        <end position="1165"/>
    </location>
</feature>
<keyword evidence="10 19" id="KW-0106">Calcium</keyword>
<evidence type="ECO:0000256" key="9">
    <source>
        <dbReference type="ARBA" id="ARBA00022824"/>
    </source>
</evidence>